<dbReference type="GeneID" id="5000353"/>
<gene>
    <name evidence="1" type="primary">Pmp1</name>
    <name evidence="1" type="ORF">OSTLU_119504</name>
</gene>
<organism evidence="1 2">
    <name type="scientific">Ostreococcus lucimarinus (strain CCE9901)</name>
    <dbReference type="NCBI Taxonomy" id="436017"/>
    <lineage>
        <taxon>Eukaryota</taxon>
        <taxon>Viridiplantae</taxon>
        <taxon>Chlorophyta</taxon>
        <taxon>Mamiellophyceae</taxon>
        <taxon>Mamiellales</taxon>
        <taxon>Bathycoccaceae</taxon>
        <taxon>Ostreococcus</taxon>
    </lineage>
</organism>
<dbReference type="KEGG" id="olu:OSTLU_119504"/>
<dbReference type="AlphaFoldDB" id="A4RT18"/>
<name>A4RT18_OSTLU</name>
<evidence type="ECO:0000313" key="2">
    <source>
        <dbReference type="Proteomes" id="UP000001568"/>
    </source>
</evidence>
<protein>
    <submittedName>
        <fullName evidence="1">Hypothetical membrane protein</fullName>
    </submittedName>
</protein>
<dbReference type="RefSeq" id="XP_001416395.1">
    <property type="nucleotide sequence ID" value="XM_001416358.1"/>
</dbReference>
<keyword evidence="2" id="KW-1185">Reference proteome</keyword>
<dbReference type="EMBL" id="CP000582">
    <property type="protein sequence ID" value="ABO94688.1"/>
    <property type="molecule type" value="Genomic_DNA"/>
</dbReference>
<dbReference type="Gramene" id="ABO94688">
    <property type="protein sequence ID" value="ABO94688"/>
    <property type="gene ID" value="OSTLU_119504"/>
</dbReference>
<sequence length="233" mass="26567">MLGGPSTSEELRFTRRLCLCKLLSLLLEEEMPLHLHFDSKVLLFGTAAAFFWRLHDERWVTHCPLLVTASSVLVASKAIGHETICCTKLYEMYVALTEMVSKDPTPLPFYLSPCRLSLVEFSDEMGELELILLETVNFCTLTTELLPKIYSLSSYKFGEDSIDFYIIRCALLISCMSSDPFNVDLVGFIKKVIGTARNFELLKSCHDPQRTVVLNPTDCDWREHDAILHTTRF</sequence>
<dbReference type="OMA" id="YEMYVAL"/>
<proteinExistence type="predicted"/>
<evidence type="ECO:0000313" key="1">
    <source>
        <dbReference type="EMBL" id="ABO94688.1"/>
    </source>
</evidence>
<reference evidence="1 2" key="1">
    <citation type="journal article" date="2007" name="Proc. Natl. Acad. Sci. U.S.A.">
        <title>The tiny eukaryote Ostreococcus provides genomic insights into the paradox of plankton speciation.</title>
        <authorList>
            <person name="Palenik B."/>
            <person name="Grimwood J."/>
            <person name="Aerts A."/>
            <person name="Rouze P."/>
            <person name="Salamov A."/>
            <person name="Putnam N."/>
            <person name="Dupont C."/>
            <person name="Jorgensen R."/>
            <person name="Derelle E."/>
            <person name="Rombauts S."/>
            <person name="Zhou K."/>
            <person name="Otillar R."/>
            <person name="Merchant S.S."/>
            <person name="Podell S."/>
            <person name="Gaasterland T."/>
            <person name="Napoli C."/>
            <person name="Gendler K."/>
            <person name="Manuell A."/>
            <person name="Tai V."/>
            <person name="Vallon O."/>
            <person name="Piganeau G."/>
            <person name="Jancek S."/>
            <person name="Heijde M."/>
            <person name="Jabbari K."/>
            <person name="Bowler C."/>
            <person name="Lohr M."/>
            <person name="Robbens S."/>
            <person name="Werner G."/>
            <person name="Dubchak I."/>
            <person name="Pazour G.J."/>
            <person name="Ren Q."/>
            <person name="Paulsen I."/>
            <person name="Delwiche C."/>
            <person name="Schmutz J."/>
            <person name="Rokhsar D."/>
            <person name="Van de Peer Y."/>
            <person name="Moreau H."/>
            <person name="Grigoriev I.V."/>
        </authorList>
    </citation>
    <scope>NUCLEOTIDE SEQUENCE [LARGE SCALE GENOMIC DNA]</scope>
    <source>
        <strain evidence="1 2">CCE9901</strain>
    </source>
</reference>
<accession>A4RT18</accession>
<dbReference type="HOGENOM" id="CLU_1191581_0_0_1"/>
<dbReference type="Proteomes" id="UP000001568">
    <property type="component" value="Chromosome 2"/>
</dbReference>